<keyword evidence="1" id="KW-0175">Coiled coil</keyword>
<feature type="region of interest" description="Disordered" evidence="2">
    <location>
        <begin position="1"/>
        <end position="74"/>
    </location>
</feature>
<keyword evidence="5" id="KW-1185">Reference proteome</keyword>
<feature type="compositionally biased region" description="Low complexity" evidence="2">
    <location>
        <begin position="47"/>
        <end position="64"/>
    </location>
</feature>
<feature type="region of interest" description="Disordered" evidence="2">
    <location>
        <begin position="162"/>
        <end position="196"/>
    </location>
</feature>
<keyword evidence="3" id="KW-0472">Membrane</keyword>
<gene>
    <name evidence="4" type="ORF">GCM10010123_32060</name>
</gene>
<evidence type="ECO:0000256" key="1">
    <source>
        <dbReference type="SAM" id="Coils"/>
    </source>
</evidence>
<accession>A0A8J3B9Y2</accession>
<dbReference type="EMBL" id="BMQB01000006">
    <property type="protein sequence ID" value="GGJ99709.1"/>
    <property type="molecule type" value="Genomic_DNA"/>
</dbReference>
<feature type="compositionally biased region" description="Low complexity" evidence="2">
    <location>
        <begin position="1"/>
        <end position="22"/>
    </location>
</feature>
<sequence>MQRRQPAGPGTTRRAGPARAGGARAGRTGGTPRGTAREREPRDGARRAPAARPAGPRRAPAGRPGTERVSARPPRRLTGRAGVLLLLLLALALGYTYPVRQLLNQRAEIARLEAANAAKRDSIDALKEKKLLWEDEAYVAKEARRRFYMIFPGEKAYVVFDRGPGPATAPDRRPAEPSWSEKLWSSVASADAAGRP</sequence>
<evidence type="ECO:0000256" key="2">
    <source>
        <dbReference type="SAM" id="MobiDB-lite"/>
    </source>
</evidence>
<dbReference type="InterPro" id="IPR007060">
    <property type="entry name" value="FtsL/DivIC"/>
</dbReference>
<dbReference type="Proteomes" id="UP000649739">
    <property type="component" value="Unassembled WGS sequence"/>
</dbReference>
<proteinExistence type="predicted"/>
<feature type="compositionally biased region" description="Basic and acidic residues" evidence="2">
    <location>
        <begin position="35"/>
        <end position="46"/>
    </location>
</feature>
<evidence type="ECO:0000313" key="4">
    <source>
        <dbReference type="EMBL" id="GGJ99709.1"/>
    </source>
</evidence>
<feature type="transmembrane region" description="Helical" evidence="3">
    <location>
        <begin position="77"/>
        <end position="97"/>
    </location>
</feature>
<protein>
    <recommendedName>
        <fullName evidence="6">Septum formation initiator family protein</fullName>
    </recommendedName>
</protein>
<feature type="compositionally biased region" description="Gly residues" evidence="2">
    <location>
        <begin position="23"/>
        <end position="32"/>
    </location>
</feature>
<reference evidence="4" key="1">
    <citation type="journal article" date="2014" name="Int. J. Syst. Evol. Microbiol.">
        <title>Complete genome sequence of Corynebacterium casei LMG S-19264T (=DSM 44701T), isolated from a smear-ripened cheese.</title>
        <authorList>
            <consortium name="US DOE Joint Genome Institute (JGI-PGF)"/>
            <person name="Walter F."/>
            <person name="Albersmeier A."/>
            <person name="Kalinowski J."/>
            <person name="Ruckert C."/>
        </authorList>
    </citation>
    <scope>NUCLEOTIDE SEQUENCE</scope>
    <source>
        <strain evidence="4">JCM 3090</strain>
    </source>
</reference>
<evidence type="ECO:0008006" key="6">
    <source>
        <dbReference type="Google" id="ProtNLM"/>
    </source>
</evidence>
<name>A0A8J3B9Y2_9ACTN</name>
<organism evidence="4 5">
    <name type="scientific">Pilimelia anulata</name>
    <dbReference type="NCBI Taxonomy" id="53371"/>
    <lineage>
        <taxon>Bacteria</taxon>
        <taxon>Bacillati</taxon>
        <taxon>Actinomycetota</taxon>
        <taxon>Actinomycetes</taxon>
        <taxon>Micromonosporales</taxon>
        <taxon>Micromonosporaceae</taxon>
        <taxon>Pilimelia</taxon>
    </lineage>
</organism>
<keyword evidence="3" id="KW-0812">Transmembrane</keyword>
<evidence type="ECO:0000313" key="5">
    <source>
        <dbReference type="Proteomes" id="UP000649739"/>
    </source>
</evidence>
<comment type="caution">
    <text evidence="4">The sequence shown here is derived from an EMBL/GenBank/DDBJ whole genome shotgun (WGS) entry which is preliminary data.</text>
</comment>
<dbReference type="RefSeq" id="WP_189170940.1">
    <property type="nucleotide sequence ID" value="NZ_BMQB01000006.1"/>
</dbReference>
<dbReference type="Pfam" id="PF04977">
    <property type="entry name" value="DivIC"/>
    <property type="match status" value="1"/>
</dbReference>
<evidence type="ECO:0000256" key="3">
    <source>
        <dbReference type="SAM" id="Phobius"/>
    </source>
</evidence>
<keyword evidence="3" id="KW-1133">Transmembrane helix</keyword>
<feature type="coiled-coil region" evidence="1">
    <location>
        <begin position="100"/>
        <end position="129"/>
    </location>
</feature>
<dbReference type="AlphaFoldDB" id="A0A8J3B9Y2"/>
<reference evidence="4" key="2">
    <citation type="submission" date="2020-09" db="EMBL/GenBank/DDBJ databases">
        <authorList>
            <person name="Sun Q."/>
            <person name="Ohkuma M."/>
        </authorList>
    </citation>
    <scope>NUCLEOTIDE SEQUENCE</scope>
    <source>
        <strain evidence="4">JCM 3090</strain>
    </source>
</reference>